<comment type="caution">
    <text evidence="1">The sequence shown here is derived from an EMBL/GenBank/DDBJ whole genome shotgun (WGS) entry which is preliminary data.</text>
</comment>
<dbReference type="InterPro" id="IPR015943">
    <property type="entry name" value="WD40/YVTN_repeat-like_dom_sf"/>
</dbReference>
<dbReference type="SUPFAM" id="SSF75011">
    <property type="entry name" value="3-carboxy-cis,cis-mucoante lactonizing enzyme"/>
    <property type="match status" value="1"/>
</dbReference>
<organism evidence="1 2">
    <name type="scientific">Shimia litoralis</name>
    <dbReference type="NCBI Taxonomy" id="420403"/>
    <lineage>
        <taxon>Bacteria</taxon>
        <taxon>Pseudomonadati</taxon>
        <taxon>Pseudomonadota</taxon>
        <taxon>Alphaproteobacteria</taxon>
        <taxon>Rhodobacterales</taxon>
        <taxon>Roseobacteraceae</taxon>
    </lineage>
</organism>
<dbReference type="AlphaFoldDB" id="A0A4U7MYC7"/>
<protein>
    <recommendedName>
        <fullName evidence="3">Calcium-binding protein</fullName>
    </recommendedName>
</protein>
<accession>A0A4U7MYC7</accession>
<reference evidence="1 2" key="1">
    <citation type="submission" date="2019-04" db="EMBL/GenBank/DDBJ databases">
        <title>Genome sequence of Pelagicola litoralis CL-ES2.</title>
        <authorList>
            <person name="Cao J."/>
        </authorList>
    </citation>
    <scope>NUCLEOTIDE SEQUENCE [LARGE SCALE GENOMIC DNA]</scope>
    <source>
        <strain evidence="1 2">CL-ES2</strain>
    </source>
</reference>
<evidence type="ECO:0000313" key="1">
    <source>
        <dbReference type="EMBL" id="TKZ18088.1"/>
    </source>
</evidence>
<keyword evidence="2" id="KW-1185">Reference proteome</keyword>
<dbReference type="SUPFAM" id="SSF51120">
    <property type="entry name" value="beta-Roll"/>
    <property type="match status" value="1"/>
</dbReference>
<evidence type="ECO:0008006" key="3">
    <source>
        <dbReference type="Google" id="ProtNLM"/>
    </source>
</evidence>
<dbReference type="Gene3D" id="2.150.10.10">
    <property type="entry name" value="Serralysin-like metalloprotease, C-terminal"/>
    <property type="match status" value="1"/>
</dbReference>
<dbReference type="Proteomes" id="UP000306575">
    <property type="component" value="Unassembled WGS sequence"/>
</dbReference>
<dbReference type="Gene3D" id="2.130.10.10">
    <property type="entry name" value="YVTN repeat-like/Quinoprotein amine dehydrogenase"/>
    <property type="match status" value="1"/>
</dbReference>
<gene>
    <name evidence="1" type="ORF">FAP39_12920</name>
</gene>
<name>A0A4U7MYC7_9RHOB</name>
<evidence type="ECO:0000313" key="2">
    <source>
        <dbReference type="Proteomes" id="UP000306575"/>
    </source>
</evidence>
<sequence>MRLQLEGRIGSEPDALNIDIRNIGTYSQNGEHYLYTATGRNGGINVYALSQSGEFPTSRNSLYYSENLQNSLTDATELVQIGATPNLIFASDQDHLIGATLTNSGGLGTVSNIDISHLQSAEISSLESFALANGHALYIADQATGKIQAYTVAITGEVLRISETNTRENGSADQGQILLASGQFSQTSLLVAAGPSTQTVTSYRINSATGALTHQGTSGAVDGLGIDAPSALEVLTAHDQNWVIVAGAGSSSLSVMRLETNGALIATDHIIDSLTTRFQGVQAMSVVQVENQVFVIAGGADDGLSLLTLLPDGRLVHLQTLVNSIGSGLENISTISATHVGNDIQVFATSQSHSGVTQLNIPLDQIGMVKTGREDGGTVQYGTQRADLLVSGGEDADTLVGLDGDDILVAGHGNTAMTGGSGADLFVMWAGGYHVTITDFENGATVWICLISQCYATLRSYHSWRRQLAHLFPFETTA</sequence>
<dbReference type="EMBL" id="SULI01000017">
    <property type="protein sequence ID" value="TKZ18088.1"/>
    <property type="molecule type" value="Genomic_DNA"/>
</dbReference>
<proteinExistence type="predicted"/>
<dbReference type="InterPro" id="IPR011049">
    <property type="entry name" value="Serralysin-like_metalloprot_C"/>
</dbReference>
<dbReference type="OrthoDB" id="9342475at2"/>